<dbReference type="SUPFAM" id="SSF52833">
    <property type="entry name" value="Thioredoxin-like"/>
    <property type="match status" value="1"/>
</dbReference>
<feature type="domain" description="Thioredoxin" evidence="5">
    <location>
        <begin position="51"/>
        <end position="196"/>
    </location>
</feature>
<evidence type="ECO:0000313" key="7">
    <source>
        <dbReference type="Proteomes" id="UP000184280"/>
    </source>
</evidence>
<dbReference type="InterPro" id="IPR013766">
    <property type="entry name" value="Thioredoxin_domain"/>
</dbReference>
<evidence type="ECO:0000256" key="4">
    <source>
        <dbReference type="ARBA" id="ARBA00023284"/>
    </source>
</evidence>
<keyword evidence="2" id="KW-0201">Cytochrome c-type biogenesis</keyword>
<dbReference type="PANTHER" id="PTHR42852:SF6">
    <property type="entry name" value="THIOL:DISULFIDE INTERCHANGE PROTEIN DSBE"/>
    <property type="match status" value="1"/>
</dbReference>
<dbReference type="GO" id="GO:0030313">
    <property type="term" value="C:cell envelope"/>
    <property type="evidence" value="ECO:0007669"/>
    <property type="project" value="UniProtKB-SubCell"/>
</dbReference>
<keyword evidence="4" id="KW-0676">Redox-active center</keyword>
<dbReference type="Proteomes" id="UP000184280">
    <property type="component" value="Unassembled WGS sequence"/>
</dbReference>
<dbReference type="InterPro" id="IPR050553">
    <property type="entry name" value="Thioredoxin_ResA/DsbE_sf"/>
</dbReference>
<dbReference type="PROSITE" id="PS51257">
    <property type="entry name" value="PROKAR_LIPOPROTEIN"/>
    <property type="match status" value="1"/>
</dbReference>
<dbReference type="GO" id="GO:0017004">
    <property type="term" value="P:cytochrome complex assembly"/>
    <property type="evidence" value="ECO:0007669"/>
    <property type="project" value="UniProtKB-KW"/>
</dbReference>
<dbReference type="GO" id="GO:0016853">
    <property type="term" value="F:isomerase activity"/>
    <property type="evidence" value="ECO:0007669"/>
    <property type="project" value="UniProtKB-KW"/>
</dbReference>
<evidence type="ECO:0000313" key="6">
    <source>
        <dbReference type="EMBL" id="SHM36341.1"/>
    </source>
</evidence>
<keyword evidence="6" id="KW-0413">Isomerase</keyword>
<dbReference type="AlphaFoldDB" id="A0A1M7I6D0"/>
<evidence type="ECO:0000256" key="3">
    <source>
        <dbReference type="ARBA" id="ARBA00023157"/>
    </source>
</evidence>
<dbReference type="Pfam" id="PF13905">
    <property type="entry name" value="Thioredoxin_8"/>
    <property type="match status" value="1"/>
</dbReference>
<gene>
    <name evidence="6" type="ORF">SAMN04488494_1794</name>
</gene>
<comment type="subcellular location">
    <subcellularLocation>
        <location evidence="1">Cell envelope</location>
    </subcellularLocation>
</comment>
<evidence type="ECO:0000256" key="1">
    <source>
        <dbReference type="ARBA" id="ARBA00004196"/>
    </source>
</evidence>
<organism evidence="6 7">
    <name type="scientific">Xylanibacter ruminicola</name>
    <name type="common">Prevotella ruminicola</name>
    <dbReference type="NCBI Taxonomy" id="839"/>
    <lineage>
        <taxon>Bacteria</taxon>
        <taxon>Pseudomonadati</taxon>
        <taxon>Bacteroidota</taxon>
        <taxon>Bacteroidia</taxon>
        <taxon>Bacteroidales</taxon>
        <taxon>Prevotellaceae</taxon>
        <taxon>Xylanibacter</taxon>
    </lineage>
</organism>
<proteinExistence type="predicted"/>
<keyword evidence="3" id="KW-1015">Disulfide bond</keyword>
<protein>
    <submittedName>
        <fullName evidence="6">Thiol-disulfide isomerase or thioredoxin</fullName>
    </submittedName>
</protein>
<accession>A0A1M7I6D0</accession>
<name>A0A1M7I6D0_XYLRU</name>
<dbReference type="OrthoDB" id="979391at2"/>
<reference evidence="6 7" key="1">
    <citation type="submission" date="2016-11" db="EMBL/GenBank/DDBJ databases">
        <authorList>
            <person name="Jaros S."/>
            <person name="Januszkiewicz K."/>
            <person name="Wedrychowicz H."/>
        </authorList>
    </citation>
    <scope>NUCLEOTIDE SEQUENCE [LARGE SCALE GENOMIC DNA]</scope>
    <source>
        <strain evidence="6 7">BPI-34</strain>
    </source>
</reference>
<evidence type="ECO:0000259" key="5">
    <source>
        <dbReference type="PROSITE" id="PS51352"/>
    </source>
</evidence>
<dbReference type="CDD" id="cd02966">
    <property type="entry name" value="TlpA_like_family"/>
    <property type="match status" value="1"/>
</dbReference>
<dbReference type="PANTHER" id="PTHR42852">
    <property type="entry name" value="THIOL:DISULFIDE INTERCHANGE PROTEIN DSBE"/>
    <property type="match status" value="1"/>
</dbReference>
<dbReference type="PROSITE" id="PS51352">
    <property type="entry name" value="THIOREDOXIN_2"/>
    <property type="match status" value="1"/>
</dbReference>
<dbReference type="InterPro" id="IPR012336">
    <property type="entry name" value="Thioredoxin-like_fold"/>
</dbReference>
<evidence type="ECO:0000256" key="2">
    <source>
        <dbReference type="ARBA" id="ARBA00022748"/>
    </source>
</evidence>
<dbReference type="EMBL" id="FRCJ01000003">
    <property type="protein sequence ID" value="SHM36341.1"/>
    <property type="molecule type" value="Genomic_DNA"/>
</dbReference>
<sequence length="314" mass="35710">MSKVMDKNYIMVALFSIVGILLICGCTQTSKNTKDSQKGSELEAVDTLHILQVGEKAVDTELFDMQGNKHRLFEAFADGRYVLLDFWNLHCGSCRKAESELLEVYDRMKGRLEIVAINLDSISEWQAHEWSKKIVWKNWNDGKKFKEGGIKSHYYDFNAVPFYVLLSPDGRILWEMTGYVTGSFLGMTEALNGPKQDNFANPNLAIRKIDVGNKGTTISFRYYTEKGFWFSIAHDSYLTANGKKYKLTAADGITLDENNTPQTKAYTVRAKYGIDINYCDFTLIFEPFDTIPTTFDFRAGDGEDVFVIRNVSVN</sequence>
<dbReference type="InterPro" id="IPR036249">
    <property type="entry name" value="Thioredoxin-like_sf"/>
</dbReference>
<dbReference type="Gene3D" id="3.40.30.10">
    <property type="entry name" value="Glutaredoxin"/>
    <property type="match status" value="1"/>
</dbReference>